<dbReference type="KEGG" id="abas:ACPOL_6158"/>
<dbReference type="SUPFAM" id="SSF82171">
    <property type="entry name" value="DPP6 N-terminal domain-like"/>
    <property type="match status" value="1"/>
</dbReference>
<reference evidence="1 2" key="1">
    <citation type="journal article" date="2018" name="Front. Microbiol.">
        <title>Hydrolytic Capabilities as a Key to Environmental Success: Chitinolytic and Cellulolytic Acidobacteria From Acidic Sub-arctic Soils and Boreal Peatlands.</title>
        <authorList>
            <person name="Belova S.E."/>
            <person name="Ravin N.V."/>
            <person name="Pankratov T.A."/>
            <person name="Rakitin A.L."/>
            <person name="Ivanova A.A."/>
            <person name="Beletsky A.V."/>
            <person name="Mardanov A.V."/>
            <person name="Sinninghe Damste J.S."/>
            <person name="Dedysh S.N."/>
        </authorList>
    </citation>
    <scope>NUCLEOTIDE SEQUENCE [LARGE SCALE GENOMIC DNA]</scope>
    <source>
        <strain evidence="1 2">SBC82</strain>
    </source>
</reference>
<sequence>MLSSMNSYGQEHAVGAPVFVLQRSENHWIDRYFSPVSISPTARQALFGNDPNDLHLYDITRNREEPALLKGYLTELKGAAFCGSDSLARLGRAGSGSGWFLPTPGGEMLATIPDRFMPTCSPDAKEIAYFDAGAPENSLLVGLPGKLRGYKPDGRVTAMLFSPDSASFFYLALNSVGEGSLSQIDLTTGESHLIAGHLDVSLFGGQIALSPDQKSVYPSLASHGAPSNEMRSHRYADRWLKISQMDLATGDRHPVVATAGRDNFGPAVAGNALYWVRSEVEDSIVKLPSTGGVSKEVIAGGQVPMWNLDGSKIAYFFGDTRLADEPLDIDDAVVGVNSKGTRKTQPFIIVSGYHEDFPPAWSPNGKWIAFHSHRSPALIASYHSKGSTDDIYLREADDVHAPEIRLTDFGLETGPAYLVARREEVAVRLMGSQRDLRHIQALGAHYGSRDGSRPP</sequence>
<dbReference type="Gene3D" id="2.120.10.30">
    <property type="entry name" value="TolB, C-terminal domain"/>
    <property type="match status" value="1"/>
</dbReference>
<dbReference type="RefSeq" id="WP_236657089.1">
    <property type="nucleotide sequence ID" value="NZ_CP030840.1"/>
</dbReference>
<dbReference type="EMBL" id="CP030840">
    <property type="protein sequence ID" value="AXC15402.1"/>
    <property type="molecule type" value="Genomic_DNA"/>
</dbReference>
<dbReference type="InterPro" id="IPR011042">
    <property type="entry name" value="6-blade_b-propeller_TolB-like"/>
</dbReference>
<dbReference type="InterPro" id="IPR011659">
    <property type="entry name" value="WD40"/>
</dbReference>
<dbReference type="AlphaFoldDB" id="A0A2Z5G7Z6"/>
<gene>
    <name evidence="1" type="ORF">ACPOL_6158</name>
</gene>
<protein>
    <submittedName>
        <fullName evidence="1">Uncharacterized protein</fullName>
    </submittedName>
</protein>
<evidence type="ECO:0000313" key="1">
    <source>
        <dbReference type="EMBL" id="AXC15402.1"/>
    </source>
</evidence>
<evidence type="ECO:0000313" key="2">
    <source>
        <dbReference type="Proteomes" id="UP000253606"/>
    </source>
</evidence>
<name>A0A2Z5G7Z6_9BACT</name>
<dbReference type="Pfam" id="PF07676">
    <property type="entry name" value="PD40"/>
    <property type="match status" value="1"/>
</dbReference>
<organism evidence="1 2">
    <name type="scientific">Acidisarcina polymorpha</name>
    <dbReference type="NCBI Taxonomy" id="2211140"/>
    <lineage>
        <taxon>Bacteria</taxon>
        <taxon>Pseudomonadati</taxon>
        <taxon>Acidobacteriota</taxon>
        <taxon>Terriglobia</taxon>
        <taxon>Terriglobales</taxon>
        <taxon>Acidobacteriaceae</taxon>
        <taxon>Acidisarcina</taxon>
    </lineage>
</organism>
<dbReference type="Proteomes" id="UP000253606">
    <property type="component" value="Chromosome"/>
</dbReference>
<keyword evidence="2" id="KW-1185">Reference proteome</keyword>
<accession>A0A2Z5G7Z6</accession>
<proteinExistence type="predicted"/>